<gene>
    <name evidence="2" type="ORF">ACFQND_13185</name>
</gene>
<keyword evidence="1" id="KW-1133">Transmembrane helix</keyword>
<feature type="transmembrane region" description="Helical" evidence="1">
    <location>
        <begin position="6"/>
        <end position="26"/>
    </location>
</feature>
<evidence type="ECO:0000256" key="1">
    <source>
        <dbReference type="SAM" id="Phobius"/>
    </source>
</evidence>
<organism evidence="2 3">
    <name type="scientific">Polaromonas aquatica</name>
    <dbReference type="NCBI Taxonomy" id="332657"/>
    <lineage>
        <taxon>Bacteria</taxon>
        <taxon>Pseudomonadati</taxon>
        <taxon>Pseudomonadota</taxon>
        <taxon>Betaproteobacteria</taxon>
        <taxon>Burkholderiales</taxon>
        <taxon>Comamonadaceae</taxon>
        <taxon>Polaromonas</taxon>
    </lineage>
</organism>
<dbReference type="Proteomes" id="UP001596270">
    <property type="component" value="Unassembled WGS sequence"/>
</dbReference>
<keyword evidence="1" id="KW-0472">Membrane</keyword>
<reference evidence="3" key="1">
    <citation type="journal article" date="2019" name="Int. J. Syst. Evol. Microbiol.">
        <title>The Global Catalogue of Microorganisms (GCM) 10K type strain sequencing project: providing services to taxonomists for standard genome sequencing and annotation.</title>
        <authorList>
            <consortium name="The Broad Institute Genomics Platform"/>
            <consortium name="The Broad Institute Genome Sequencing Center for Infectious Disease"/>
            <person name="Wu L."/>
            <person name="Ma J."/>
        </authorList>
    </citation>
    <scope>NUCLEOTIDE SEQUENCE [LARGE SCALE GENOMIC DNA]</scope>
    <source>
        <strain evidence="3">CCUG 39402</strain>
    </source>
</reference>
<keyword evidence="3" id="KW-1185">Reference proteome</keyword>
<comment type="caution">
    <text evidence="2">The sequence shown here is derived from an EMBL/GenBank/DDBJ whole genome shotgun (WGS) entry which is preliminary data.</text>
</comment>
<keyword evidence="1" id="KW-0812">Transmembrane</keyword>
<sequence>METITIVQIALAAVIVVGILFSVYVARKNKVLLAENQDWLKH</sequence>
<evidence type="ECO:0000313" key="3">
    <source>
        <dbReference type="Proteomes" id="UP001596270"/>
    </source>
</evidence>
<dbReference type="EMBL" id="JBHSRS010000071">
    <property type="protein sequence ID" value="MFC6282180.1"/>
    <property type="molecule type" value="Genomic_DNA"/>
</dbReference>
<accession>A0ABW1TYC1</accession>
<proteinExistence type="predicted"/>
<dbReference type="RefSeq" id="WP_371437696.1">
    <property type="nucleotide sequence ID" value="NZ_JBHSRS010000071.1"/>
</dbReference>
<protein>
    <submittedName>
        <fullName evidence="2">Uncharacterized protein</fullName>
    </submittedName>
</protein>
<name>A0ABW1TYC1_9BURK</name>
<evidence type="ECO:0000313" key="2">
    <source>
        <dbReference type="EMBL" id="MFC6282180.1"/>
    </source>
</evidence>